<evidence type="ECO:0000256" key="6">
    <source>
        <dbReference type="ARBA" id="ARBA00022833"/>
    </source>
</evidence>
<evidence type="ECO:0000256" key="2">
    <source>
        <dbReference type="ARBA" id="ARBA00001947"/>
    </source>
</evidence>
<dbReference type="GO" id="GO:0004476">
    <property type="term" value="F:mannose-6-phosphate isomerase activity"/>
    <property type="evidence" value="ECO:0007669"/>
    <property type="project" value="UniProtKB-EC"/>
</dbReference>
<dbReference type="PIRSF" id="PIRSF001480">
    <property type="entry name" value="Mannose-6-phosphate_isomerase"/>
    <property type="match status" value="1"/>
</dbReference>
<dbReference type="InterPro" id="IPR001250">
    <property type="entry name" value="Man6P_Isoase-1"/>
</dbReference>
<dbReference type="RefSeq" id="WP_170882979.1">
    <property type="nucleotide sequence ID" value="NZ_JABEYA020000007.1"/>
</dbReference>
<dbReference type="Gene3D" id="1.10.441.10">
    <property type="entry name" value="Phosphomannose Isomerase, domain 2"/>
    <property type="match status" value="1"/>
</dbReference>
<dbReference type="PROSITE" id="PS00965">
    <property type="entry name" value="PMI_I_1"/>
    <property type="match status" value="1"/>
</dbReference>
<feature type="domain" description="Phosphomannose isomerase type I catalytic" evidence="10">
    <location>
        <begin position="8"/>
        <end position="155"/>
    </location>
</feature>
<feature type="domain" description="Phosphomannose isomerase type I helical insertion" evidence="11">
    <location>
        <begin position="182"/>
        <end position="243"/>
    </location>
</feature>
<dbReference type="InterPro" id="IPR046458">
    <property type="entry name" value="PMI_typeI_hel"/>
</dbReference>
<comment type="caution">
    <text evidence="13">The sequence shown here is derived from an EMBL/GenBank/DDBJ whole genome shotgun (WGS) entry which is preliminary data.</text>
</comment>
<dbReference type="SUPFAM" id="SSF51182">
    <property type="entry name" value="RmlC-like cupins"/>
    <property type="match status" value="1"/>
</dbReference>
<evidence type="ECO:0000256" key="8">
    <source>
        <dbReference type="ARBA" id="ARBA00029741"/>
    </source>
</evidence>
<evidence type="ECO:0000313" key="13">
    <source>
        <dbReference type="EMBL" id="MDN3609651.1"/>
    </source>
</evidence>
<dbReference type="PANTHER" id="PTHR10309">
    <property type="entry name" value="MANNOSE-6-PHOSPHATE ISOMERASE"/>
    <property type="match status" value="1"/>
</dbReference>
<evidence type="ECO:0000256" key="3">
    <source>
        <dbReference type="ARBA" id="ARBA00010772"/>
    </source>
</evidence>
<reference evidence="14" key="1">
    <citation type="journal article" date="2019" name="Int. J. Syst. Evol. Microbiol.">
        <title>The Global Catalogue of Microorganisms (GCM) 10K type strain sequencing project: providing services to taxonomists for standard genome sequencing and annotation.</title>
        <authorList>
            <consortium name="The Broad Institute Genomics Platform"/>
            <consortium name="The Broad Institute Genome Sequencing Center for Infectious Disease"/>
            <person name="Wu L."/>
            <person name="Ma J."/>
        </authorList>
    </citation>
    <scope>NUCLEOTIDE SEQUENCE [LARGE SCALE GENOMIC DNA]</scope>
    <source>
        <strain evidence="14">CECT 7398</strain>
    </source>
</reference>
<dbReference type="Pfam" id="PF21621">
    <property type="entry name" value="MPI_cupin_dom"/>
    <property type="match status" value="1"/>
</dbReference>
<accession>A0ABT8BTE5</accession>
<organism evidence="13 14">
    <name type="scientific">Vibrio ostreicida</name>
    <dbReference type="NCBI Taxonomy" id="526588"/>
    <lineage>
        <taxon>Bacteria</taxon>
        <taxon>Pseudomonadati</taxon>
        <taxon>Pseudomonadota</taxon>
        <taxon>Gammaproteobacteria</taxon>
        <taxon>Vibrionales</taxon>
        <taxon>Vibrionaceae</taxon>
        <taxon>Vibrio</taxon>
    </lineage>
</organism>
<evidence type="ECO:0000259" key="10">
    <source>
        <dbReference type="Pfam" id="PF20511"/>
    </source>
</evidence>
<dbReference type="PROSITE" id="PS00966">
    <property type="entry name" value="PMI_I_2"/>
    <property type="match status" value="1"/>
</dbReference>
<evidence type="ECO:0000256" key="9">
    <source>
        <dbReference type="ARBA" id="ARBA00030762"/>
    </source>
</evidence>
<evidence type="ECO:0000256" key="1">
    <source>
        <dbReference type="ARBA" id="ARBA00000757"/>
    </source>
</evidence>
<comment type="catalytic activity">
    <reaction evidence="1">
        <text>D-mannose 6-phosphate = D-fructose 6-phosphate</text>
        <dbReference type="Rhea" id="RHEA:12356"/>
        <dbReference type="ChEBI" id="CHEBI:58735"/>
        <dbReference type="ChEBI" id="CHEBI:61527"/>
        <dbReference type="EC" id="5.3.1.8"/>
    </reaction>
</comment>
<comment type="cofactor">
    <cofactor evidence="2">
        <name>Zn(2+)</name>
        <dbReference type="ChEBI" id="CHEBI:29105"/>
    </cofactor>
</comment>
<dbReference type="PANTHER" id="PTHR10309:SF0">
    <property type="entry name" value="MANNOSE-6-PHOSPHATE ISOMERASE"/>
    <property type="match status" value="1"/>
</dbReference>
<dbReference type="InterPro" id="IPR014710">
    <property type="entry name" value="RmlC-like_jellyroll"/>
</dbReference>
<sequence length="394" mass="43760">MSDSTAFFLLENVIQRYPWGSRDSIQSLFGIDNPEQQPQAEIWMGAHPNGCSKIQLGDQSLSLADYIDHDPASVLSPETHQQFGELPFLFKVLAAQQALSIQVHPSKSQAEIGFAHEEKAGIERCAANRNYKDPNHKPELVYALTPYLAMNGFRSFEAIIALFERLKSQALAADLDAFKHNPSSLGLQHFFKAMLELKGEKKANALEDLLQWAQKESQPLGPLILSLNEQYPDDVGLLAPLMLNVLELQPGEAMFLDAGTPHAYIKGTALEIMANSDNVLRAGLTPKYMDIDELIGCCKFEALDDAHILTAPVTKDEELNFPVPVDDFRFSVLHQPQQRLCSLSRAEIWFAIDQDVILQANNQILTLRKGESAFVPFSTKNMTVTSTGSVARAH</sequence>
<dbReference type="Pfam" id="PF20512">
    <property type="entry name" value="PMI_typeI_hel"/>
    <property type="match status" value="1"/>
</dbReference>
<feature type="domain" description="Mannose-6-phosphate isomerase cupin" evidence="12">
    <location>
        <begin position="318"/>
        <end position="394"/>
    </location>
</feature>
<evidence type="ECO:0000259" key="11">
    <source>
        <dbReference type="Pfam" id="PF20512"/>
    </source>
</evidence>
<dbReference type="Pfam" id="PF20511">
    <property type="entry name" value="PMI_typeI_cat"/>
    <property type="match status" value="1"/>
</dbReference>
<keyword evidence="5" id="KW-0479">Metal-binding</keyword>
<evidence type="ECO:0000256" key="7">
    <source>
        <dbReference type="ARBA" id="ARBA00023235"/>
    </source>
</evidence>
<dbReference type="InterPro" id="IPR018050">
    <property type="entry name" value="Pmannose_isomerase-type1_CS"/>
</dbReference>
<evidence type="ECO:0000256" key="5">
    <source>
        <dbReference type="ARBA" id="ARBA00022723"/>
    </source>
</evidence>
<name>A0ABT8BTE5_9VIBR</name>
<dbReference type="CDD" id="cd07011">
    <property type="entry name" value="cupin_PMI_type_I_N"/>
    <property type="match status" value="1"/>
</dbReference>
<dbReference type="EC" id="5.3.1.8" evidence="4"/>
<evidence type="ECO:0000256" key="4">
    <source>
        <dbReference type="ARBA" id="ARBA00011956"/>
    </source>
</evidence>
<dbReference type="NCBIfam" id="TIGR00218">
    <property type="entry name" value="manA"/>
    <property type="match status" value="1"/>
</dbReference>
<dbReference type="Proteomes" id="UP001238540">
    <property type="component" value="Unassembled WGS sequence"/>
</dbReference>
<evidence type="ECO:0000313" key="14">
    <source>
        <dbReference type="Proteomes" id="UP001238540"/>
    </source>
</evidence>
<proteinExistence type="inferred from homology"/>
<dbReference type="PRINTS" id="PR00714">
    <property type="entry name" value="MAN6PISMRASE"/>
</dbReference>
<dbReference type="InterPro" id="IPR046457">
    <property type="entry name" value="PMI_typeI_cat"/>
</dbReference>
<dbReference type="EMBL" id="JAUFQC010000001">
    <property type="protein sequence ID" value="MDN3609651.1"/>
    <property type="molecule type" value="Genomic_DNA"/>
</dbReference>
<keyword evidence="7 13" id="KW-0413">Isomerase</keyword>
<keyword evidence="6" id="KW-0862">Zinc</keyword>
<dbReference type="Gene3D" id="2.60.120.10">
    <property type="entry name" value="Jelly Rolls"/>
    <property type="match status" value="2"/>
</dbReference>
<keyword evidence="14" id="KW-1185">Reference proteome</keyword>
<protein>
    <recommendedName>
        <fullName evidence="4">mannose-6-phosphate isomerase</fullName>
        <ecNumber evidence="4">5.3.1.8</ecNumber>
    </recommendedName>
    <alternativeName>
        <fullName evidence="8">Phosphohexomutase</fullName>
    </alternativeName>
    <alternativeName>
        <fullName evidence="9">Phosphomannose isomerase</fullName>
    </alternativeName>
</protein>
<dbReference type="InterPro" id="IPR011051">
    <property type="entry name" value="RmlC_Cupin_sf"/>
</dbReference>
<gene>
    <name evidence="13" type="primary">manA</name>
    <name evidence="13" type="ORF">QWZ16_08045</name>
</gene>
<dbReference type="InterPro" id="IPR049071">
    <property type="entry name" value="MPI_cupin_dom"/>
</dbReference>
<evidence type="ECO:0000259" key="12">
    <source>
        <dbReference type="Pfam" id="PF21621"/>
    </source>
</evidence>
<comment type="similarity">
    <text evidence="3">Belongs to the mannose-6-phosphate isomerase type 1 family.</text>
</comment>
<dbReference type="InterPro" id="IPR016305">
    <property type="entry name" value="Mannose-6-P_Isomerase"/>
</dbReference>